<name>A0AAP0H577_9ASTR</name>
<evidence type="ECO:0000256" key="1">
    <source>
        <dbReference type="SAM" id="MobiDB-lite"/>
    </source>
</evidence>
<dbReference type="InterPro" id="IPR024752">
    <property type="entry name" value="Myb/SANT-like_dom"/>
</dbReference>
<organism evidence="3 4">
    <name type="scientific">Deinandra increscens subsp. villosa</name>
    <dbReference type="NCBI Taxonomy" id="3103831"/>
    <lineage>
        <taxon>Eukaryota</taxon>
        <taxon>Viridiplantae</taxon>
        <taxon>Streptophyta</taxon>
        <taxon>Embryophyta</taxon>
        <taxon>Tracheophyta</taxon>
        <taxon>Spermatophyta</taxon>
        <taxon>Magnoliopsida</taxon>
        <taxon>eudicotyledons</taxon>
        <taxon>Gunneridae</taxon>
        <taxon>Pentapetalae</taxon>
        <taxon>asterids</taxon>
        <taxon>campanulids</taxon>
        <taxon>Asterales</taxon>
        <taxon>Asteraceae</taxon>
        <taxon>Asteroideae</taxon>
        <taxon>Heliantheae alliance</taxon>
        <taxon>Madieae</taxon>
        <taxon>Madiinae</taxon>
        <taxon>Deinandra</taxon>
    </lineage>
</organism>
<dbReference type="AlphaFoldDB" id="A0AAP0H577"/>
<protein>
    <recommendedName>
        <fullName evidence="2">Myb/SANT-like domain-containing protein</fullName>
    </recommendedName>
</protein>
<dbReference type="EMBL" id="JBCNJP010000010">
    <property type="protein sequence ID" value="KAK9072177.1"/>
    <property type="molecule type" value="Genomic_DNA"/>
</dbReference>
<evidence type="ECO:0000259" key="2">
    <source>
        <dbReference type="Pfam" id="PF12776"/>
    </source>
</evidence>
<dbReference type="Proteomes" id="UP001408789">
    <property type="component" value="Unassembled WGS sequence"/>
</dbReference>
<evidence type="ECO:0000313" key="3">
    <source>
        <dbReference type="EMBL" id="KAK9072177.1"/>
    </source>
</evidence>
<dbReference type="Pfam" id="PF12776">
    <property type="entry name" value="Myb_DNA-bind_3"/>
    <property type="match status" value="1"/>
</dbReference>
<reference evidence="3 4" key="1">
    <citation type="submission" date="2024-04" db="EMBL/GenBank/DDBJ databases">
        <title>The reference genome of an endangered Asteraceae, Deinandra increscens subsp. villosa, native to the Central Coast of California.</title>
        <authorList>
            <person name="Guilliams M."/>
            <person name="Hasenstab-Lehman K."/>
            <person name="Meyer R."/>
            <person name="Mcevoy S."/>
        </authorList>
    </citation>
    <scope>NUCLEOTIDE SEQUENCE [LARGE SCALE GENOMIC DNA]</scope>
    <source>
        <tissue evidence="3">Leaf</tissue>
    </source>
</reference>
<gene>
    <name evidence="3" type="ORF">SSX86_008609</name>
</gene>
<evidence type="ECO:0000313" key="4">
    <source>
        <dbReference type="Proteomes" id="UP001408789"/>
    </source>
</evidence>
<feature type="domain" description="Myb/SANT-like" evidence="2">
    <location>
        <begin position="17"/>
        <end position="113"/>
    </location>
</feature>
<proteinExistence type="predicted"/>
<dbReference type="PANTHER" id="PTHR46929">
    <property type="entry name" value="EXPRESSED PROTEIN"/>
    <property type="match status" value="1"/>
</dbReference>
<sequence>MNKDEASGNQGKKEQLKWNDKMDNAFLQAMITQQDMGNRINDTFTPQAYNNMLAELTTKLQKDLNKNHLKNRLKTLKQSFSQWYDMFRGTSLSGFSWNPNTQYIEAEDEVWDRLIESKPEAKALKTKKVSNYNEMLELFATDRASGTHAETAKERNARMNVNEDPNMDTITDVDELLEANEVTFENQYKNDDDVQMLFSEPSPPESSSAKKLKSKKRKIEEPDGVFNSKLVNCVDGVAFAIQEGNKILDKMYPREYTGDELYKELEPMGLEPHEISRALIYLGANQAQARLLFSCPFQIRKTILKDMMDASN</sequence>
<accession>A0AAP0H577</accession>
<feature type="region of interest" description="Disordered" evidence="1">
    <location>
        <begin position="190"/>
        <end position="218"/>
    </location>
</feature>
<dbReference type="PANTHER" id="PTHR46929:SF4">
    <property type="entry name" value="MYB_SANT-LIKE DOMAIN-CONTAINING PROTEIN"/>
    <property type="match status" value="1"/>
</dbReference>
<keyword evidence="4" id="KW-1185">Reference proteome</keyword>
<comment type="caution">
    <text evidence="3">The sequence shown here is derived from an EMBL/GenBank/DDBJ whole genome shotgun (WGS) entry which is preliminary data.</text>
</comment>